<dbReference type="Proteomes" id="UP000242188">
    <property type="component" value="Unassembled WGS sequence"/>
</dbReference>
<accession>A0A210PZ53</accession>
<dbReference type="PANTHER" id="PTHR11783">
    <property type="entry name" value="SULFOTRANSFERASE SULT"/>
    <property type="match status" value="1"/>
</dbReference>
<feature type="domain" description="Sulfotransferase" evidence="3">
    <location>
        <begin position="65"/>
        <end position="306"/>
    </location>
</feature>
<comment type="caution">
    <text evidence="4">The sequence shown here is derived from an EMBL/GenBank/DDBJ whole genome shotgun (WGS) entry which is preliminary data.</text>
</comment>
<reference evidence="4 5" key="1">
    <citation type="journal article" date="2017" name="Nat. Ecol. Evol.">
        <title>Scallop genome provides insights into evolution of bilaterian karyotype and development.</title>
        <authorList>
            <person name="Wang S."/>
            <person name="Zhang J."/>
            <person name="Jiao W."/>
            <person name="Li J."/>
            <person name="Xun X."/>
            <person name="Sun Y."/>
            <person name="Guo X."/>
            <person name="Huan P."/>
            <person name="Dong B."/>
            <person name="Zhang L."/>
            <person name="Hu X."/>
            <person name="Sun X."/>
            <person name="Wang J."/>
            <person name="Zhao C."/>
            <person name="Wang Y."/>
            <person name="Wang D."/>
            <person name="Huang X."/>
            <person name="Wang R."/>
            <person name="Lv J."/>
            <person name="Li Y."/>
            <person name="Zhang Z."/>
            <person name="Liu B."/>
            <person name="Lu W."/>
            <person name="Hui Y."/>
            <person name="Liang J."/>
            <person name="Zhou Z."/>
            <person name="Hou R."/>
            <person name="Li X."/>
            <person name="Liu Y."/>
            <person name="Li H."/>
            <person name="Ning X."/>
            <person name="Lin Y."/>
            <person name="Zhao L."/>
            <person name="Xing Q."/>
            <person name="Dou J."/>
            <person name="Li Y."/>
            <person name="Mao J."/>
            <person name="Guo H."/>
            <person name="Dou H."/>
            <person name="Li T."/>
            <person name="Mu C."/>
            <person name="Jiang W."/>
            <person name="Fu Q."/>
            <person name="Fu X."/>
            <person name="Miao Y."/>
            <person name="Liu J."/>
            <person name="Yu Q."/>
            <person name="Li R."/>
            <person name="Liao H."/>
            <person name="Li X."/>
            <person name="Kong Y."/>
            <person name="Jiang Z."/>
            <person name="Chourrout D."/>
            <person name="Li R."/>
            <person name="Bao Z."/>
        </authorList>
    </citation>
    <scope>NUCLEOTIDE SEQUENCE [LARGE SCALE GENOMIC DNA]</scope>
    <source>
        <strain evidence="4 5">PY_sf001</strain>
    </source>
</reference>
<evidence type="ECO:0000313" key="5">
    <source>
        <dbReference type="Proteomes" id="UP000242188"/>
    </source>
</evidence>
<evidence type="ECO:0000256" key="2">
    <source>
        <dbReference type="ARBA" id="ARBA00022679"/>
    </source>
</evidence>
<name>A0A210PZ53_MIZYE</name>
<dbReference type="InterPro" id="IPR000863">
    <property type="entry name" value="Sulfotransferase_dom"/>
</dbReference>
<dbReference type="OrthoDB" id="6341251at2759"/>
<proteinExistence type="inferred from homology"/>
<dbReference type="AlphaFoldDB" id="A0A210PZ53"/>
<evidence type="ECO:0000256" key="1">
    <source>
        <dbReference type="ARBA" id="ARBA00005771"/>
    </source>
</evidence>
<dbReference type="EMBL" id="NEDP02005356">
    <property type="protein sequence ID" value="OWF41770.1"/>
    <property type="molecule type" value="Genomic_DNA"/>
</dbReference>
<dbReference type="InterPro" id="IPR027417">
    <property type="entry name" value="P-loop_NTPase"/>
</dbReference>
<comment type="similarity">
    <text evidence="1">Belongs to the sulfotransferase 1 family.</text>
</comment>
<dbReference type="SUPFAM" id="SSF52540">
    <property type="entry name" value="P-loop containing nucleoside triphosphate hydrolases"/>
    <property type="match status" value="1"/>
</dbReference>
<sequence length="314" mass="36549">MTDTSRYPPVEIPDTDIISLPIPSGGYRQFVCRRGVYLLADNIRHGLVPDWRDNSAAVSDMSCRDDDVFVCAFPKAGTHWIWEIATMLLHGRSEYTPVSKVTSMLEFNTPSELDRLTSPRVLNSHLPYKLLPSEAVRKGAKIIFVQRNPKDIAVSFFNMVSQKKISFAGNFNDWIQLFLLQPGYPKNWFDYTLEWEQVMKEERRLNLHMIYYENLKRNPIEEIARLSRFLGSSTDRTFIGEVANKCSFRNLRKANSDVKDLSVLQGEKTMFDSVFRKGEIGDWKSWFTVAQNELFDKVYRERMKNCSFVYQYNG</sequence>
<protein>
    <submittedName>
        <fullName evidence="4">Sulfotransferase 1C4</fullName>
    </submittedName>
</protein>
<dbReference type="Pfam" id="PF00685">
    <property type="entry name" value="Sulfotransfer_1"/>
    <property type="match status" value="1"/>
</dbReference>
<dbReference type="Gene3D" id="3.40.50.300">
    <property type="entry name" value="P-loop containing nucleotide triphosphate hydrolases"/>
    <property type="match status" value="1"/>
</dbReference>
<dbReference type="GO" id="GO:0008146">
    <property type="term" value="F:sulfotransferase activity"/>
    <property type="evidence" value="ECO:0007669"/>
    <property type="project" value="InterPro"/>
</dbReference>
<keyword evidence="2 4" id="KW-0808">Transferase</keyword>
<gene>
    <name evidence="4" type="ORF">KP79_PYT18065</name>
</gene>
<keyword evidence="5" id="KW-1185">Reference proteome</keyword>
<evidence type="ECO:0000259" key="3">
    <source>
        <dbReference type="Pfam" id="PF00685"/>
    </source>
</evidence>
<evidence type="ECO:0000313" key="4">
    <source>
        <dbReference type="EMBL" id="OWF41770.1"/>
    </source>
</evidence>
<organism evidence="4 5">
    <name type="scientific">Mizuhopecten yessoensis</name>
    <name type="common">Japanese scallop</name>
    <name type="synonym">Patinopecten yessoensis</name>
    <dbReference type="NCBI Taxonomy" id="6573"/>
    <lineage>
        <taxon>Eukaryota</taxon>
        <taxon>Metazoa</taxon>
        <taxon>Spiralia</taxon>
        <taxon>Lophotrochozoa</taxon>
        <taxon>Mollusca</taxon>
        <taxon>Bivalvia</taxon>
        <taxon>Autobranchia</taxon>
        <taxon>Pteriomorphia</taxon>
        <taxon>Pectinida</taxon>
        <taxon>Pectinoidea</taxon>
        <taxon>Pectinidae</taxon>
        <taxon>Mizuhopecten</taxon>
    </lineage>
</organism>